<organism evidence="2 3">
    <name type="scientific">Adhaeribacter radiodurans</name>
    <dbReference type="NCBI Taxonomy" id="2745197"/>
    <lineage>
        <taxon>Bacteria</taxon>
        <taxon>Pseudomonadati</taxon>
        <taxon>Bacteroidota</taxon>
        <taxon>Cytophagia</taxon>
        <taxon>Cytophagales</taxon>
        <taxon>Hymenobacteraceae</taxon>
        <taxon>Adhaeribacter</taxon>
    </lineage>
</organism>
<evidence type="ECO:0000259" key="1">
    <source>
        <dbReference type="Pfam" id="PF12697"/>
    </source>
</evidence>
<accession>A0A7L7LAW6</accession>
<dbReference type="InterPro" id="IPR045889">
    <property type="entry name" value="MES/HNL"/>
</dbReference>
<dbReference type="RefSeq" id="WP_182412353.1">
    <property type="nucleotide sequence ID" value="NZ_CP055153.1"/>
</dbReference>
<sequence>MATTAFPSPSNTTYILVHGAWYGGWCWYKVAPLLEAKGSRVIAIDLPGYGQDTTPAANVTLNDYVKKVEEAANSVTGKVVLVGHSMGGAIISQVSEVLGPEKVKKLVYLDAFLLKNGESIFSQVEKINEASKAFSDSKIEHPASEYLIFSDDQKTCLINPLMMEQVFCHDSPADDIVLAKTNLRWQPMAGLATPITVSDSCYGIIPKIYIRCTESKDLDRRSIVQNMPCQKVIEIPSSHSPFFSMPEKLAEILVQLS</sequence>
<dbReference type="EMBL" id="CP055153">
    <property type="protein sequence ID" value="QMU29893.1"/>
    <property type="molecule type" value="Genomic_DNA"/>
</dbReference>
<dbReference type="SUPFAM" id="SSF53474">
    <property type="entry name" value="alpha/beta-Hydrolases"/>
    <property type="match status" value="1"/>
</dbReference>
<name>A0A7L7LAW6_9BACT</name>
<keyword evidence="3" id="KW-1185">Reference proteome</keyword>
<dbReference type="PANTHER" id="PTHR10992:SF1086">
    <property type="entry name" value="AB HYDROLASE-1 DOMAIN-CONTAINING PROTEIN"/>
    <property type="match status" value="1"/>
</dbReference>
<dbReference type="GO" id="GO:0080032">
    <property type="term" value="F:methyl jasmonate esterase activity"/>
    <property type="evidence" value="ECO:0007669"/>
    <property type="project" value="TreeGrafter"/>
</dbReference>
<dbReference type="Gene3D" id="3.40.50.1820">
    <property type="entry name" value="alpha/beta hydrolase"/>
    <property type="match status" value="1"/>
</dbReference>
<evidence type="ECO:0000313" key="3">
    <source>
        <dbReference type="Proteomes" id="UP000514509"/>
    </source>
</evidence>
<evidence type="ECO:0000313" key="2">
    <source>
        <dbReference type="EMBL" id="QMU29893.1"/>
    </source>
</evidence>
<dbReference type="KEGG" id="add:HUW48_18520"/>
<feature type="domain" description="AB hydrolase-1" evidence="1">
    <location>
        <begin position="15"/>
        <end position="251"/>
    </location>
</feature>
<proteinExistence type="predicted"/>
<dbReference type="GO" id="GO:0080030">
    <property type="term" value="F:methyl indole-3-acetate esterase activity"/>
    <property type="evidence" value="ECO:0007669"/>
    <property type="project" value="TreeGrafter"/>
</dbReference>
<dbReference type="PRINTS" id="PR00111">
    <property type="entry name" value="ABHYDROLASE"/>
</dbReference>
<dbReference type="Proteomes" id="UP000514509">
    <property type="component" value="Chromosome"/>
</dbReference>
<dbReference type="PANTHER" id="PTHR10992">
    <property type="entry name" value="METHYLESTERASE FAMILY MEMBER"/>
    <property type="match status" value="1"/>
</dbReference>
<dbReference type="AlphaFoldDB" id="A0A7L7LAW6"/>
<protein>
    <submittedName>
        <fullName evidence="2">Alpha/beta fold hydrolase</fullName>
    </submittedName>
</protein>
<dbReference type="Pfam" id="PF12697">
    <property type="entry name" value="Abhydrolase_6"/>
    <property type="match status" value="1"/>
</dbReference>
<dbReference type="InterPro" id="IPR000073">
    <property type="entry name" value="AB_hydrolase_1"/>
</dbReference>
<keyword evidence="2" id="KW-0378">Hydrolase</keyword>
<dbReference type="InterPro" id="IPR029058">
    <property type="entry name" value="AB_hydrolase_fold"/>
</dbReference>
<reference evidence="2 3" key="1">
    <citation type="submission" date="2020-08" db="EMBL/GenBank/DDBJ databases">
        <title>Adhaeribacter dokdonensis sp. nov., isolated from the rhizosphere of Elymus tsukushiensis, a plant native to the Dokdo Islands, Republic of Korea.</title>
        <authorList>
            <person name="Ghim S.Y."/>
        </authorList>
    </citation>
    <scope>NUCLEOTIDE SEQUENCE [LARGE SCALE GENOMIC DNA]</scope>
    <source>
        <strain evidence="2 3">KUDC8001</strain>
    </source>
</reference>
<gene>
    <name evidence="2" type="ORF">HUW48_18520</name>
</gene>